<dbReference type="Proteomes" id="UP000494363">
    <property type="component" value="Unassembled WGS sequence"/>
</dbReference>
<evidence type="ECO:0000313" key="2">
    <source>
        <dbReference type="Proteomes" id="UP000494363"/>
    </source>
</evidence>
<protein>
    <submittedName>
        <fullName evidence="1">Uncharacterized protein</fullName>
    </submittedName>
</protein>
<dbReference type="AlphaFoldDB" id="A0A6J5DNE6"/>
<proteinExistence type="predicted"/>
<dbReference type="RefSeq" id="WP_175226705.1">
    <property type="nucleotide sequence ID" value="NZ_CADIKH010000009.1"/>
</dbReference>
<sequence>MSEILQTYFALVLGSLGYPVDEIRWSLGYCQGDGMRFSGSVDATIAAHRLLADKPVFRGLVLSAVEKGERIDITASDRHYVHEYTMTAGRRYDADLTLAEDKAMSLLLSLVEEDIVRISQRLRDDGYACIEAAPSEASIVIDRTFGDFGLKVSIQQDEEPHLPDSGEALYDLVDMIEFGKGRQGIVMVSVRIEREGEEIGSAHQGTYPFVGSWQALTGQLGFRSYVRELLGDACAEVREILGMTGLTLAA</sequence>
<gene>
    <name evidence="1" type="ORF">LMG29542_02438</name>
</gene>
<evidence type="ECO:0000313" key="1">
    <source>
        <dbReference type="EMBL" id="CAB3754732.1"/>
    </source>
</evidence>
<reference evidence="1 2" key="1">
    <citation type="submission" date="2020-04" db="EMBL/GenBank/DDBJ databases">
        <authorList>
            <person name="De Canck E."/>
        </authorList>
    </citation>
    <scope>NUCLEOTIDE SEQUENCE [LARGE SCALE GENOMIC DNA]</scope>
    <source>
        <strain evidence="1 2">LMG 29542</strain>
    </source>
</reference>
<accession>A0A6J5DNE6</accession>
<keyword evidence="2" id="KW-1185">Reference proteome</keyword>
<dbReference type="EMBL" id="CADIKH010000009">
    <property type="protein sequence ID" value="CAB3754732.1"/>
    <property type="molecule type" value="Genomic_DNA"/>
</dbReference>
<name>A0A6J5DNE6_9BURK</name>
<organism evidence="1 2">
    <name type="scientific">Paraburkholderia humisilvae</name>
    <dbReference type="NCBI Taxonomy" id="627669"/>
    <lineage>
        <taxon>Bacteria</taxon>
        <taxon>Pseudomonadati</taxon>
        <taxon>Pseudomonadota</taxon>
        <taxon>Betaproteobacteria</taxon>
        <taxon>Burkholderiales</taxon>
        <taxon>Burkholderiaceae</taxon>
        <taxon>Paraburkholderia</taxon>
    </lineage>
</organism>